<evidence type="ECO:0000313" key="6">
    <source>
        <dbReference type="Proteomes" id="UP000769617"/>
    </source>
</evidence>
<sequence length="576" mass="64903">MSAQKLITDHLDLWTSAVTHKNGSGRNASGKNGKIELTGIKKLRELILELAVRGKLVEQDPSEEPASVLLDRIAEEKTRLVKEGKIKKPKKLPEIATEDMPYAAPKNWKWVRFGNLFPSFQNGASSRGDNDGEQVAVIRLADIDNLEISLENTRLLPIDRKSIEKYSVTKNDILIIRVNGSQDLVGQLIPVRNNLNAIYCDHFIRVRIPESLVATEYLCLLSASSIFRSRIKELFVSTAGQKTVNQKHVSSLPTPLPPLDEQHRIVEKVDELMALCDRLEQQIGDQWEAHQILVDTLLDALARSTDAAELAENWARVAEHFDTLFTSEASIDKLKQTILQLAVMGRLVEQDPNDEPVSVLLERIAEEKARLLNEGKIKKSKPLPEIEKNQKAFFLPKTWRWIRFGTITFNRDSERIPLSVDDRSRRQGGYDYYGASGVIDKIDEYLFDKPLLLIGEDGANLINRSTPIAFIARGKYWVNNHAHVIDGISEDFLKYLCLYINAISLEPYVTGTAQPKMNQAKMNSIVVGLPPKQEQQRITEKFEELTALCDQLKARLGEAGETRAQLAKTVVEQAVS</sequence>
<dbReference type="InterPro" id="IPR000055">
    <property type="entry name" value="Restrct_endonuc_typeI_TRD"/>
</dbReference>
<evidence type="ECO:0000259" key="4">
    <source>
        <dbReference type="Pfam" id="PF01420"/>
    </source>
</evidence>
<evidence type="ECO:0000256" key="2">
    <source>
        <dbReference type="ARBA" id="ARBA00022747"/>
    </source>
</evidence>
<dbReference type="InterPro" id="IPR051212">
    <property type="entry name" value="Type-I_RE_S_subunit"/>
</dbReference>
<dbReference type="GO" id="GO:0004519">
    <property type="term" value="F:endonuclease activity"/>
    <property type="evidence" value="ECO:0007669"/>
    <property type="project" value="UniProtKB-KW"/>
</dbReference>
<dbReference type="InterPro" id="IPR044946">
    <property type="entry name" value="Restrct_endonuc_typeI_TRD_sf"/>
</dbReference>
<dbReference type="SUPFAM" id="SSF116734">
    <property type="entry name" value="DNA methylase specificity domain"/>
    <property type="match status" value="2"/>
</dbReference>
<keyword evidence="3" id="KW-0238">DNA-binding</keyword>
<keyword evidence="2" id="KW-0680">Restriction system</keyword>
<evidence type="ECO:0000256" key="3">
    <source>
        <dbReference type="ARBA" id="ARBA00023125"/>
    </source>
</evidence>
<dbReference type="Pfam" id="PF01420">
    <property type="entry name" value="Methylase_S"/>
    <property type="match status" value="2"/>
</dbReference>
<reference evidence="5 6" key="1">
    <citation type="submission" date="2021-07" db="EMBL/GenBank/DDBJ databases">
        <authorList>
            <person name="So Y."/>
        </authorList>
    </citation>
    <scope>NUCLEOTIDE SEQUENCE [LARGE SCALE GENOMIC DNA]</scope>
    <source>
        <strain evidence="5 6">Y3S6</strain>
    </source>
</reference>
<name>A0ABS6ZLS3_9GAMM</name>
<dbReference type="GO" id="GO:0016787">
    <property type="term" value="F:hydrolase activity"/>
    <property type="evidence" value="ECO:0007669"/>
    <property type="project" value="UniProtKB-KW"/>
</dbReference>
<keyword evidence="5" id="KW-0378">Hydrolase</keyword>
<accession>A0ABS6ZLS3</accession>
<dbReference type="EMBL" id="JAHYCA010000002">
    <property type="protein sequence ID" value="MBW6391018.1"/>
    <property type="molecule type" value="Genomic_DNA"/>
</dbReference>
<dbReference type="EC" id="3.1.21.-" evidence="5"/>
<dbReference type="CDD" id="cd17523">
    <property type="entry name" value="RMtype1_S_StySPI-TRD2-CR2_like"/>
    <property type="match status" value="1"/>
</dbReference>
<feature type="domain" description="Type I restriction modification DNA specificity" evidence="4">
    <location>
        <begin position="424"/>
        <end position="555"/>
    </location>
</feature>
<evidence type="ECO:0000313" key="5">
    <source>
        <dbReference type="EMBL" id="MBW6391018.1"/>
    </source>
</evidence>
<dbReference type="PANTHER" id="PTHR43140">
    <property type="entry name" value="TYPE-1 RESTRICTION ENZYME ECOKI SPECIFICITY PROTEIN"/>
    <property type="match status" value="1"/>
</dbReference>
<keyword evidence="6" id="KW-1185">Reference proteome</keyword>
<evidence type="ECO:0000256" key="1">
    <source>
        <dbReference type="ARBA" id="ARBA00010923"/>
    </source>
</evidence>
<comment type="similarity">
    <text evidence="1">Belongs to the type-I restriction system S methylase family.</text>
</comment>
<comment type="caution">
    <text evidence="5">The sequence shown here is derived from an EMBL/GenBank/DDBJ whole genome shotgun (WGS) entry which is preliminary data.</text>
</comment>
<protein>
    <submittedName>
        <fullName evidence="5">Restriction endonuclease subunit S</fullName>
        <ecNumber evidence="5">3.1.21.-</ecNumber>
    </submittedName>
</protein>
<organism evidence="5 6">
    <name type="scientific">Billgrantia antri</name>
    <dbReference type="NCBI Taxonomy" id="2846777"/>
    <lineage>
        <taxon>Bacteria</taxon>
        <taxon>Pseudomonadati</taxon>
        <taxon>Pseudomonadota</taxon>
        <taxon>Gammaproteobacteria</taxon>
        <taxon>Oceanospirillales</taxon>
        <taxon>Halomonadaceae</taxon>
        <taxon>Billgrantia</taxon>
    </lineage>
</organism>
<dbReference type="RefSeq" id="WP_219791287.1">
    <property type="nucleotide sequence ID" value="NZ_JAHYCA010000002.1"/>
</dbReference>
<gene>
    <name evidence="5" type="ORF">KPL81_07595</name>
</gene>
<dbReference type="Gene3D" id="3.90.220.20">
    <property type="entry name" value="DNA methylase specificity domains"/>
    <property type="match status" value="2"/>
</dbReference>
<keyword evidence="5" id="KW-0540">Nuclease</keyword>
<dbReference type="Proteomes" id="UP000769617">
    <property type="component" value="Unassembled WGS sequence"/>
</dbReference>
<keyword evidence="5" id="KW-0255">Endonuclease</keyword>
<proteinExistence type="inferred from homology"/>
<feature type="domain" description="Type I restriction modification DNA specificity" evidence="4">
    <location>
        <begin position="105"/>
        <end position="285"/>
    </location>
</feature>
<dbReference type="PANTHER" id="PTHR43140:SF1">
    <property type="entry name" value="TYPE I RESTRICTION ENZYME ECOKI SPECIFICITY SUBUNIT"/>
    <property type="match status" value="1"/>
</dbReference>
<dbReference type="CDD" id="cd17262">
    <property type="entry name" value="RMtype1_S_Aco12261I-TRD2-CR2"/>
    <property type="match status" value="1"/>
</dbReference>